<feature type="transmembrane region" description="Helical" evidence="6">
    <location>
        <begin position="38"/>
        <end position="58"/>
    </location>
</feature>
<dbReference type="OMA" id="IFNGQIR"/>
<dbReference type="EMBL" id="DPPF01000072">
    <property type="protein sequence ID" value="HCW92733.1"/>
    <property type="molecule type" value="Genomic_DNA"/>
</dbReference>
<evidence type="ECO:0000256" key="5">
    <source>
        <dbReference type="ARBA" id="ARBA00023136"/>
    </source>
</evidence>
<keyword evidence="5 6" id="KW-0472">Membrane</keyword>
<gene>
    <name evidence="7" type="ORF">DHM44_03530</name>
</gene>
<evidence type="ECO:0000313" key="7">
    <source>
        <dbReference type="EMBL" id="HCW92733.1"/>
    </source>
</evidence>
<name>A0A3D5QAH3_FLESI</name>
<evidence type="ECO:0000256" key="3">
    <source>
        <dbReference type="ARBA" id="ARBA00022692"/>
    </source>
</evidence>
<feature type="transmembrane region" description="Helical" evidence="6">
    <location>
        <begin position="70"/>
        <end position="89"/>
    </location>
</feature>
<comment type="caution">
    <text evidence="7">The sequence shown here is derived from an EMBL/GenBank/DDBJ whole genome shotgun (WGS) entry which is preliminary data.</text>
</comment>
<dbReference type="AlphaFoldDB" id="A0A3D5QAH3"/>
<evidence type="ECO:0000313" key="8">
    <source>
        <dbReference type="Proteomes" id="UP000262325"/>
    </source>
</evidence>
<evidence type="ECO:0000256" key="1">
    <source>
        <dbReference type="ARBA" id="ARBA00004651"/>
    </source>
</evidence>
<dbReference type="InterPro" id="IPR005598">
    <property type="entry name" value="ATP_synth_I"/>
</dbReference>
<protein>
    <recommendedName>
        <fullName evidence="9">ATP synthase I</fullName>
    </recommendedName>
</protein>
<dbReference type="Proteomes" id="UP000262325">
    <property type="component" value="Unassembled WGS sequence"/>
</dbReference>
<evidence type="ECO:0000256" key="2">
    <source>
        <dbReference type="ARBA" id="ARBA00022475"/>
    </source>
</evidence>
<dbReference type="GO" id="GO:0005886">
    <property type="term" value="C:plasma membrane"/>
    <property type="evidence" value="ECO:0007669"/>
    <property type="project" value="UniProtKB-SubCell"/>
</dbReference>
<keyword evidence="2" id="KW-1003">Cell membrane</keyword>
<feature type="transmembrane region" description="Helical" evidence="6">
    <location>
        <begin position="12"/>
        <end position="32"/>
    </location>
</feature>
<dbReference type="Pfam" id="PF03899">
    <property type="entry name" value="ATP-synt_I"/>
    <property type="match status" value="1"/>
</dbReference>
<evidence type="ECO:0000256" key="6">
    <source>
        <dbReference type="SAM" id="Phobius"/>
    </source>
</evidence>
<evidence type="ECO:0000256" key="4">
    <source>
        <dbReference type="ARBA" id="ARBA00022989"/>
    </source>
</evidence>
<feature type="transmembrane region" description="Helical" evidence="6">
    <location>
        <begin position="95"/>
        <end position="116"/>
    </location>
</feature>
<comment type="subcellular location">
    <subcellularLocation>
        <location evidence="1">Cell membrane</location>
        <topology evidence="1">Multi-pass membrane protein</topology>
    </subcellularLocation>
</comment>
<keyword evidence="3 6" id="KW-0812">Transmembrane</keyword>
<organism evidence="7 8">
    <name type="scientific">Flexistipes sinusarabici</name>
    <dbReference type="NCBI Taxonomy" id="2352"/>
    <lineage>
        <taxon>Bacteria</taxon>
        <taxon>Pseudomonadati</taxon>
        <taxon>Deferribacterota</taxon>
        <taxon>Deferribacteres</taxon>
        <taxon>Deferribacterales</taxon>
        <taxon>Flexistipitaceae</taxon>
        <taxon>Flexistipes</taxon>
    </lineage>
</organism>
<proteinExistence type="predicted"/>
<accession>A0A3D5QAH3</accession>
<sequence length="127" mass="14084">MIKTIKTMRIKKIVIISLIFFVILYTVFKIFYSDTFALSLAAGWAVSFGNFIGLAFKLKSTLNGGYAKALVFNSQFRLLLTGILLFAFFKNFEVSYIGLLTGLLINAISIPVGGILELRRDTDGTPT</sequence>
<evidence type="ECO:0008006" key="9">
    <source>
        <dbReference type="Google" id="ProtNLM"/>
    </source>
</evidence>
<keyword evidence="4 6" id="KW-1133">Transmembrane helix</keyword>
<reference evidence="7 8" key="1">
    <citation type="journal article" date="2018" name="Nat. Biotechnol.">
        <title>A standardized bacterial taxonomy based on genome phylogeny substantially revises the tree of life.</title>
        <authorList>
            <person name="Parks D.H."/>
            <person name="Chuvochina M."/>
            <person name="Waite D.W."/>
            <person name="Rinke C."/>
            <person name="Skarshewski A."/>
            <person name="Chaumeil P.A."/>
            <person name="Hugenholtz P."/>
        </authorList>
    </citation>
    <scope>NUCLEOTIDE SEQUENCE [LARGE SCALE GENOMIC DNA]</scope>
    <source>
        <strain evidence="7">UBA8672</strain>
    </source>
</reference>